<reference evidence="1 2" key="2">
    <citation type="journal article" date="2011" name="ISME J.">
        <title>RNA-seq reveals cooperative metabolic interactions between two termite-gut spirochete species in co-culture.</title>
        <authorList>
            <person name="Rosenthal A.Z."/>
            <person name="Matson E.G."/>
            <person name="Eldar A."/>
            <person name="Leadbetter J.R."/>
        </authorList>
    </citation>
    <scope>NUCLEOTIDE SEQUENCE [LARGE SCALE GENOMIC DNA]</scope>
    <source>
        <strain evidence="2">ATCC BAA-888 / DSM 13862 / ZAS-9</strain>
    </source>
</reference>
<evidence type="ECO:0000313" key="2">
    <source>
        <dbReference type="Proteomes" id="UP000009222"/>
    </source>
</evidence>
<reference evidence="2" key="1">
    <citation type="submission" date="2009-12" db="EMBL/GenBank/DDBJ databases">
        <title>Complete sequence of Treponema azotonutricium strain ZAS-9.</title>
        <authorList>
            <person name="Tetu S.G."/>
            <person name="Matson E."/>
            <person name="Ren Q."/>
            <person name="Seshadri R."/>
            <person name="Elbourne L."/>
            <person name="Hassan K.A."/>
            <person name="Durkin A."/>
            <person name="Radune D."/>
            <person name="Mohamoud Y."/>
            <person name="Shay R."/>
            <person name="Jin S."/>
            <person name="Zhang X."/>
            <person name="Lucey K."/>
            <person name="Ballor N.R."/>
            <person name="Ottesen E."/>
            <person name="Rosenthal R."/>
            <person name="Allen A."/>
            <person name="Leadbetter J.R."/>
            <person name="Paulsen I.T."/>
        </authorList>
    </citation>
    <scope>NUCLEOTIDE SEQUENCE [LARGE SCALE GENOMIC DNA]</scope>
    <source>
        <strain evidence="2">ATCC BAA-888 / DSM 13862 / ZAS-9</strain>
    </source>
</reference>
<dbReference type="OrthoDB" id="1766002at2"/>
<gene>
    <name evidence="1" type="ordered locus">TREAZ_0728</name>
</gene>
<dbReference type="RefSeq" id="WP_015711236.1">
    <property type="nucleotide sequence ID" value="NC_015577.1"/>
</dbReference>
<sequence>METAHLFDLVFKKLITSSPRGVIYLINALFNTNFPLDSPVEYLSTEHISKELALRRSDTMIKINNSHTYNLEAQTKKGREMVVRVFEYGFMQARDTQILTKEKIRLAFPMPKIIYLDARGKIPDTVTLELKFPDDSIHEYKVGTFKIHDHAPEELFQQRMILLLPFYLLKLRHRVKKAKTGGELKLLAAELKSQIDDLTLLTKESGHAGILENKDINAIQSLMERLFRELYAGYTELEGVDTMLVTEIKTYAEELEEKMAEIKTYAEELEERHTKELAEKAEREWQNKLDFVRNLKALDIPIDKIAKASGLSLEVVEKL</sequence>
<evidence type="ECO:0000313" key="1">
    <source>
        <dbReference type="EMBL" id="AEF83519.1"/>
    </source>
</evidence>
<dbReference type="KEGG" id="taz:TREAZ_0728"/>
<accession>F5YAA2</accession>
<evidence type="ECO:0008006" key="3">
    <source>
        <dbReference type="Google" id="ProtNLM"/>
    </source>
</evidence>
<proteinExistence type="predicted"/>
<name>F5YAA2_LEAAZ</name>
<dbReference type="AlphaFoldDB" id="F5YAA2"/>
<dbReference type="InParanoid" id="F5YAA2"/>
<dbReference type="EMBL" id="CP001841">
    <property type="protein sequence ID" value="AEF83519.1"/>
    <property type="molecule type" value="Genomic_DNA"/>
</dbReference>
<keyword evidence="2" id="KW-1185">Reference proteome</keyword>
<protein>
    <recommendedName>
        <fullName evidence="3">PD-(D/E)XK nuclease family transposase</fullName>
    </recommendedName>
</protein>
<dbReference type="Proteomes" id="UP000009222">
    <property type="component" value="Chromosome"/>
</dbReference>
<dbReference type="HOGENOM" id="CLU_073562_0_0_12"/>
<dbReference type="eggNOG" id="COG5464">
    <property type="taxonomic scope" value="Bacteria"/>
</dbReference>
<organism evidence="1 2">
    <name type="scientific">Leadbettera azotonutricia (strain ATCC BAA-888 / DSM 13862 / ZAS-9)</name>
    <name type="common">Treponema azotonutricium</name>
    <dbReference type="NCBI Taxonomy" id="545695"/>
    <lineage>
        <taxon>Bacteria</taxon>
        <taxon>Pseudomonadati</taxon>
        <taxon>Spirochaetota</taxon>
        <taxon>Spirochaetia</taxon>
        <taxon>Spirochaetales</taxon>
        <taxon>Breznakiellaceae</taxon>
        <taxon>Leadbettera</taxon>
    </lineage>
</organism>